<dbReference type="PANTHER" id="PTHR12400">
    <property type="entry name" value="INOSITOL POLYPHOSPHATE KINASE"/>
    <property type="match status" value="1"/>
</dbReference>
<evidence type="ECO:0000256" key="5">
    <source>
        <dbReference type="SAM" id="MobiDB-lite"/>
    </source>
</evidence>
<evidence type="ECO:0000256" key="3">
    <source>
        <dbReference type="ARBA" id="ARBA00022777"/>
    </source>
</evidence>
<dbReference type="InterPro" id="IPR005522">
    <property type="entry name" value="IPK"/>
</dbReference>
<reference evidence="6 7" key="1">
    <citation type="submission" date="2023-04" db="EMBL/GenBank/DDBJ databases">
        <title>Genome of Basidiobolus ranarum AG-B5.</title>
        <authorList>
            <person name="Stajich J.E."/>
            <person name="Carter-House D."/>
            <person name="Gryganskyi A."/>
        </authorList>
    </citation>
    <scope>NUCLEOTIDE SEQUENCE [LARGE SCALE GENOMIC DNA]</scope>
    <source>
        <strain evidence="6 7">AG-B5</strain>
    </source>
</reference>
<dbReference type="EMBL" id="JASJQH010008621">
    <property type="protein sequence ID" value="KAK9687654.1"/>
    <property type="molecule type" value="Genomic_DNA"/>
</dbReference>
<keyword evidence="7" id="KW-1185">Reference proteome</keyword>
<name>A0ABR2VP41_9FUNG</name>
<dbReference type="EC" id="2.7.-.-" evidence="4"/>
<dbReference type="Gene3D" id="3.30.470.160">
    <property type="entry name" value="Inositol polyphosphate kinase"/>
    <property type="match status" value="1"/>
</dbReference>
<evidence type="ECO:0000256" key="1">
    <source>
        <dbReference type="ARBA" id="ARBA00007374"/>
    </source>
</evidence>
<dbReference type="GO" id="GO:0016301">
    <property type="term" value="F:kinase activity"/>
    <property type="evidence" value="ECO:0007669"/>
    <property type="project" value="UniProtKB-KW"/>
</dbReference>
<comment type="similarity">
    <text evidence="1 4">Belongs to the inositol phosphokinase (IPK) family.</text>
</comment>
<dbReference type="SUPFAM" id="SSF56104">
    <property type="entry name" value="SAICAR synthase-like"/>
    <property type="match status" value="1"/>
</dbReference>
<dbReference type="Proteomes" id="UP001479436">
    <property type="component" value="Unassembled WGS sequence"/>
</dbReference>
<sequence>MNSVELPQPLPEKPSRIALKLYDHPIEMLHRLSPSEAHSLATDSLPVSTSAEVMTKHGISAILTANPSTLCPENLWRNQNLDHKPADRTLKNLDNGQCEEGVDISEEILYSTSIPLIPYKNQVGGHTPLLRFSRKALCKPLNVHEKNFYEHIEANHPELLSFTAKYIGVININFKTERSGELTPEFIFTKNRHILPDWLVKKLSFRGSNESVLNKSCPGLSKANNELKEQIVKELLSPTPTKDTDQGSSESERRGDATKYVMQRRKSTPQVRPSLSRKVSRDSTTPVPVVEASLPRPHKEKFTNPWSVQCYKRFRANSTASEDIKEWMLLEDLVDGIKSPCILDLKMGTRQYGVNATKKKYDSQTLKCAKSTSKSLGVRMCGMQVSRPKINEVYYQNKYHGRKLNEAGFKSALEAYLYDGEQVATRHIPTIVRKLQSLSRAVKNTDCYRFYASSLLFVYDSTEPYDSKEISIKMIDFANSVTNAQTLRKDKTVPYPPTKPGPDGGYLHGLRTLIYSFQEIWQQHASAEDRERYGDSLLSSESDNECDISDAIYSWKVNPAE</sequence>
<accession>A0ABR2VP41</accession>
<protein>
    <recommendedName>
        <fullName evidence="4">Kinase</fullName>
        <ecNumber evidence="4">2.7.-.-</ecNumber>
    </recommendedName>
</protein>
<organism evidence="6 7">
    <name type="scientific">Basidiobolus ranarum</name>
    <dbReference type="NCBI Taxonomy" id="34480"/>
    <lineage>
        <taxon>Eukaryota</taxon>
        <taxon>Fungi</taxon>
        <taxon>Fungi incertae sedis</taxon>
        <taxon>Zoopagomycota</taxon>
        <taxon>Entomophthoromycotina</taxon>
        <taxon>Basidiobolomycetes</taxon>
        <taxon>Basidiobolales</taxon>
        <taxon>Basidiobolaceae</taxon>
        <taxon>Basidiobolus</taxon>
    </lineage>
</organism>
<proteinExistence type="inferred from homology"/>
<evidence type="ECO:0000256" key="4">
    <source>
        <dbReference type="RuleBase" id="RU363090"/>
    </source>
</evidence>
<dbReference type="PANTHER" id="PTHR12400:SF21">
    <property type="entry name" value="KINASE"/>
    <property type="match status" value="1"/>
</dbReference>
<dbReference type="InterPro" id="IPR038286">
    <property type="entry name" value="IPK_sf"/>
</dbReference>
<keyword evidence="2 4" id="KW-0808">Transferase</keyword>
<comment type="caution">
    <text evidence="6">The sequence shown here is derived from an EMBL/GenBank/DDBJ whole genome shotgun (WGS) entry which is preliminary data.</text>
</comment>
<evidence type="ECO:0000313" key="6">
    <source>
        <dbReference type="EMBL" id="KAK9687654.1"/>
    </source>
</evidence>
<gene>
    <name evidence="6" type="primary">KCS1_3</name>
    <name evidence="6" type="ORF">K7432_014709</name>
</gene>
<evidence type="ECO:0000256" key="2">
    <source>
        <dbReference type="ARBA" id="ARBA00022679"/>
    </source>
</evidence>
<keyword evidence="3 4" id="KW-0418">Kinase</keyword>
<feature type="region of interest" description="Disordered" evidence="5">
    <location>
        <begin position="232"/>
        <end position="289"/>
    </location>
</feature>
<dbReference type="Pfam" id="PF03770">
    <property type="entry name" value="IPK"/>
    <property type="match status" value="1"/>
</dbReference>
<feature type="compositionally biased region" description="Basic and acidic residues" evidence="5">
    <location>
        <begin position="242"/>
        <end position="257"/>
    </location>
</feature>
<evidence type="ECO:0000313" key="7">
    <source>
        <dbReference type="Proteomes" id="UP001479436"/>
    </source>
</evidence>